<dbReference type="InterPro" id="IPR010551">
    <property type="entry name" value="G6P_isomerase_prok"/>
</dbReference>
<dbReference type="GO" id="GO:0005737">
    <property type="term" value="C:cytoplasm"/>
    <property type="evidence" value="ECO:0007669"/>
    <property type="project" value="InterPro"/>
</dbReference>
<evidence type="ECO:0000256" key="6">
    <source>
        <dbReference type="ARBA" id="ARBA00029321"/>
    </source>
</evidence>
<evidence type="ECO:0000256" key="5">
    <source>
        <dbReference type="ARBA" id="ARBA00023152"/>
    </source>
</evidence>
<dbReference type="AlphaFoldDB" id="A0AAN1KQ17"/>
<dbReference type="Gene3D" id="2.60.120.10">
    <property type="entry name" value="Jelly Rolls"/>
    <property type="match status" value="1"/>
</dbReference>
<evidence type="ECO:0000256" key="2">
    <source>
        <dbReference type="ARBA" id="ARBA00006542"/>
    </source>
</evidence>
<proteinExistence type="inferred from homology"/>
<dbReference type="GO" id="GO:0006094">
    <property type="term" value="P:gluconeogenesis"/>
    <property type="evidence" value="ECO:0007669"/>
    <property type="project" value="UniProtKB-KW"/>
</dbReference>
<dbReference type="InterPro" id="IPR011051">
    <property type="entry name" value="RmlC_Cupin_sf"/>
</dbReference>
<evidence type="ECO:0000313" key="8">
    <source>
        <dbReference type="EMBL" id="ASI92082.1"/>
    </source>
</evidence>
<comment type="catalytic activity">
    <reaction evidence="6">
        <text>alpha-D-glucose 6-phosphate = beta-D-fructose 6-phosphate</text>
        <dbReference type="Rhea" id="RHEA:11816"/>
        <dbReference type="ChEBI" id="CHEBI:57634"/>
        <dbReference type="ChEBI" id="CHEBI:58225"/>
        <dbReference type="EC" id="5.3.1.9"/>
    </reaction>
</comment>
<evidence type="ECO:0000256" key="1">
    <source>
        <dbReference type="ARBA" id="ARBA00004926"/>
    </source>
</evidence>
<keyword evidence="4" id="KW-0312">Gluconeogenesis</keyword>
<evidence type="ECO:0000259" key="7">
    <source>
        <dbReference type="Pfam" id="PF06560"/>
    </source>
</evidence>
<comment type="pathway">
    <text evidence="1">Carbohydrate degradation; glycolysis; D-glyceraldehyde 3-phosphate and glycerone phosphate from D-glucose: step 2/4.</text>
</comment>
<dbReference type="SUPFAM" id="SSF51182">
    <property type="entry name" value="RmlC-like cupins"/>
    <property type="match status" value="1"/>
</dbReference>
<dbReference type="EMBL" id="CP018309">
    <property type="protein sequence ID" value="ASI92082.1"/>
    <property type="molecule type" value="Genomic_DNA"/>
</dbReference>
<name>A0AAN1KQ17_9VIBR</name>
<dbReference type="KEGG" id="vsh:BSZ05_19890"/>
<dbReference type="InterPro" id="IPR014710">
    <property type="entry name" value="RmlC-like_jellyroll"/>
</dbReference>
<dbReference type="GO" id="GO:0004347">
    <property type="term" value="F:glucose-6-phosphate isomerase activity"/>
    <property type="evidence" value="ECO:0007669"/>
    <property type="project" value="UniProtKB-EC"/>
</dbReference>
<evidence type="ECO:0000313" key="9">
    <source>
        <dbReference type="Proteomes" id="UP000197092"/>
    </source>
</evidence>
<dbReference type="CDD" id="cd02218">
    <property type="entry name" value="cupin_PGI"/>
    <property type="match status" value="1"/>
</dbReference>
<dbReference type="GO" id="GO:0006096">
    <property type="term" value="P:glycolytic process"/>
    <property type="evidence" value="ECO:0007669"/>
    <property type="project" value="UniProtKB-KW"/>
</dbReference>
<accession>A0AAN1KQ17</accession>
<keyword evidence="5" id="KW-0324">Glycolysis</keyword>
<comment type="similarity">
    <text evidence="2">Belongs to the archaeal-type GPI family.</text>
</comment>
<evidence type="ECO:0000256" key="3">
    <source>
        <dbReference type="ARBA" id="ARBA00011952"/>
    </source>
</evidence>
<keyword evidence="8" id="KW-0413">Isomerase</keyword>
<dbReference type="EC" id="5.3.1.9" evidence="3"/>
<feature type="domain" description="Glucose-6-phosphate isomerase prokaryote" evidence="7">
    <location>
        <begin position="32"/>
        <end position="174"/>
    </location>
</feature>
<organism evidence="8 9">
    <name type="scientific">Vibrio mediterranei</name>
    <dbReference type="NCBI Taxonomy" id="689"/>
    <lineage>
        <taxon>Bacteria</taxon>
        <taxon>Pseudomonadati</taxon>
        <taxon>Pseudomonadota</taxon>
        <taxon>Gammaproteobacteria</taxon>
        <taxon>Vibrionales</taxon>
        <taxon>Vibrionaceae</taxon>
        <taxon>Vibrio</taxon>
    </lineage>
</organism>
<reference evidence="9" key="1">
    <citation type="submission" date="2016-12" db="EMBL/GenBank/DDBJ databases">
        <title>Comparative genomic analysis reveals the diversity, evolution, and environmental adaptation strategies of the genus Vibrio.</title>
        <authorList>
            <person name="Lin H."/>
            <person name="Wang X."/>
            <person name="Zhang X.-H."/>
        </authorList>
    </citation>
    <scope>NUCLEOTIDE SEQUENCE [LARGE SCALE GENOMIC DNA]</scope>
    <source>
        <strain evidence="9">QT6D1</strain>
    </source>
</reference>
<dbReference type="Pfam" id="PF06560">
    <property type="entry name" value="GPI"/>
    <property type="match status" value="1"/>
</dbReference>
<gene>
    <name evidence="8" type="ORF">BSZ05_19890</name>
</gene>
<dbReference type="Proteomes" id="UP000197092">
    <property type="component" value="Chromosome 2"/>
</dbReference>
<sequence>MNMHLSIPPSINYLTGHIDAENVVCKETTLGSLEGVFADETQRAASAQDQIIYQVEMLPAQHAEGELNFGVSHIEPGSVGDEFHMTRGHIHQRKEQAEFYFGSQGEGLLLMQTEQGEVSIEKVFPGSVHHIPGFVAHRLINTGNTRLSALAVWPAIAGHNYDFLNEVGFKVRVLKSNDGYQIVSEEEQQTV</sequence>
<evidence type="ECO:0000256" key="4">
    <source>
        <dbReference type="ARBA" id="ARBA00022432"/>
    </source>
</evidence>
<protein>
    <recommendedName>
        <fullName evidence="3">glucose-6-phosphate isomerase</fullName>
        <ecNumber evidence="3">5.3.1.9</ecNumber>
    </recommendedName>
</protein>